<evidence type="ECO:0000259" key="2">
    <source>
        <dbReference type="Pfam" id="PF22640"/>
    </source>
</evidence>
<dbReference type="CDD" id="cd02509">
    <property type="entry name" value="GDP-M1P_Guanylyltransferase"/>
    <property type="match status" value="1"/>
</dbReference>
<dbReference type="AlphaFoldDB" id="A0A239VBW2"/>
<gene>
    <name evidence="3" type="primary">manC1</name>
    <name evidence="3" type="ORF">SAMEA4475696_00768</name>
</gene>
<dbReference type="InterPro" id="IPR029044">
    <property type="entry name" value="Nucleotide-diphossugar_trans"/>
</dbReference>
<sequence>MAGASRGERVFCLFVLLPLCGLLAFLRVVFGGVGFFFWDCGGVMFTEQTQVIEGFWGVVPAGGSGTRLWPLSRSGEPKFLLDLLGDGSSLLQSTVARLEPLTGTNVVVVTGVRHEEAVRAQLPQLGEGGVVAEPSPRDSMAAIGLAAAMIEAVEPDAVIGSFAADHVIGDEGRFRARVREAVEVARTGKLVTLGIEPTFPSTGFGYIRTGSVLEVRGAPHARAVAAFVEKPDAATAAGYLATGEYRWNAGMFVVKASVLLDMLADFHPRLAADLRSIAADPSSLAERWESLEKIAIDHAVAEPVADRGDVAVVLGDFPWDDVGDFASLHELLGRTGGEDAVRMLGSSDVLVDDASGLVASTSGRTVAVLGLDDVVVVDTPDALLVTSRAAAQRVKGIVDMLKADGRAELT</sequence>
<reference evidence="3 4" key="1">
    <citation type="submission" date="2017-06" db="EMBL/GenBank/DDBJ databases">
        <authorList>
            <consortium name="Pathogen Informatics"/>
        </authorList>
    </citation>
    <scope>NUCLEOTIDE SEQUENCE [LARGE SCALE GENOMIC DNA]</scope>
    <source>
        <strain evidence="3 4">NCTC13039</strain>
    </source>
</reference>
<dbReference type="GO" id="GO:0009298">
    <property type="term" value="P:GDP-mannose biosynthetic process"/>
    <property type="evidence" value="ECO:0007669"/>
    <property type="project" value="TreeGrafter"/>
</dbReference>
<dbReference type="InterPro" id="IPR051161">
    <property type="entry name" value="Mannose-6P_isomerase_type2"/>
</dbReference>
<dbReference type="InterPro" id="IPR054566">
    <property type="entry name" value="ManC/GMP-like_b-helix"/>
</dbReference>
<protein>
    <submittedName>
        <fullName evidence="3">Mannose-1-phosphate guanylyltransferase 1</fullName>
        <ecNumber evidence="3">2.7.7.13</ecNumber>
    </submittedName>
</protein>
<keyword evidence="3" id="KW-0548">Nucleotidyltransferase</keyword>
<dbReference type="Proteomes" id="UP000242637">
    <property type="component" value="Chromosome 1"/>
</dbReference>
<dbReference type="GO" id="GO:0004475">
    <property type="term" value="F:mannose-1-phosphate guanylyltransferase (GTP) activity"/>
    <property type="evidence" value="ECO:0007669"/>
    <property type="project" value="UniProtKB-EC"/>
</dbReference>
<accession>A0A239VBW2</accession>
<dbReference type="Gene3D" id="3.90.550.10">
    <property type="entry name" value="Spore Coat Polysaccharide Biosynthesis Protein SpsA, Chain A"/>
    <property type="match status" value="1"/>
</dbReference>
<dbReference type="SUPFAM" id="SSF53448">
    <property type="entry name" value="Nucleotide-diphospho-sugar transferases"/>
    <property type="match status" value="1"/>
</dbReference>
<dbReference type="Pfam" id="PF00483">
    <property type="entry name" value="NTP_transferase"/>
    <property type="match status" value="1"/>
</dbReference>
<dbReference type="EMBL" id="LT906453">
    <property type="protein sequence ID" value="SNV19655.1"/>
    <property type="molecule type" value="Genomic_DNA"/>
</dbReference>
<dbReference type="InterPro" id="IPR005835">
    <property type="entry name" value="NTP_transferase_dom"/>
</dbReference>
<name>A0A239VBW2_9MICO</name>
<organism evidence="3 4">
    <name type="scientific">Dermatophilus congolensis</name>
    <dbReference type="NCBI Taxonomy" id="1863"/>
    <lineage>
        <taxon>Bacteria</taxon>
        <taxon>Bacillati</taxon>
        <taxon>Actinomycetota</taxon>
        <taxon>Actinomycetes</taxon>
        <taxon>Micrococcales</taxon>
        <taxon>Dermatophilaceae</taxon>
        <taxon>Dermatophilus</taxon>
    </lineage>
</organism>
<keyword evidence="4" id="KW-1185">Reference proteome</keyword>
<dbReference type="Pfam" id="PF22640">
    <property type="entry name" value="ManC_GMP_beta-helix"/>
    <property type="match status" value="1"/>
</dbReference>
<dbReference type="InterPro" id="IPR049577">
    <property type="entry name" value="GMPP_N"/>
</dbReference>
<dbReference type="KEGG" id="dco:SAMEA4475696_0768"/>
<feature type="domain" description="MannoseP isomerase/GMP-like beta-helix" evidence="2">
    <location>
        <begin position="353"/>
        <end position="401"/>
    </location>
</feature>
<evidence type="ECO:0000313" key="3">
    <source>
        <dbReference type="EMBL" id="SNV19655.1"/>
    </source>
</evidence>
<feature type="domain" description="Nucleotidyl transferase" evidence="1">
    <location>
        <begin position="57"/>
        <end position="331"/>
    </location>
</feature>
<dbReference type="SUPFAM" id="SSF159283">
    <property type="entry name" value="Guanosine diphospho-D-mannose pyrophosphorylase/mannose-6-phosphate isomerase linker domain"/>
    <property type="match status" value="1"/>
</dbReference>
<proteinExistence type="predicted"/>
<evidence type="ECO:0000313" key="4">
    <source>
        <dbReference type="Proteomes" id="UP000242637"/>
    </source>
</evidence>
<keyword evidence="3" id="KW-0808">Transferase</keyword>
<dbReference type="PANTHER" id="PTHR46390">
    <property type="entry name" value="MANNOSE-1-PHOSPHATE GUANYLYLTRANSFERASE"/>
    <property type="match status" value="1"/>
</dbReference>
<dbReference type="EC" id="2.7.7.13" evidence="3"/>
<dbReference type="STRING" id="1121387.GCA_000429885_01864"/>
<evidence type="ECO:0000259" key="1">
    <source>
        <dbReference type="Pfam" id="PF00483"/>
    </source>
</evidence>
<dbReference type="PANTHER" id="PTHR46390:SF1">
    <property type="entry name" value="MANNOSE-1-PHOSPHATE GUANYLYLTRANSFERASE"/>
    <property type="match status" value="1"/>
</dbReference>